<feature type="transmembrane region" description="Helical" evidence="9">
    <location>
        <begin position="381"/>
        <end position="405"/>
    </location>
</feature>
<evidence type="ECO:0000313" key="13">
    <source>
        <dbReference type="Proteomes" id="UP000072904"/>
    </source>
</evidence>
<feature type="transmembrane region" description="Helical" evidence="9">
    <location>
        <begin position="355"/>
        <end position="375"/>
    </location>
</feature>
<dbReference type="EC" id="2.5.1.39" evidence="10"/>
<feature type="transmembrane region" description="Helical" evidence="9">
    <location>
        <begin position="452"/>
        <end position="469"/>
    </location>
</feature>
<dbReference type="EMBL" id="LM993655">
    <property type="protein sequence ID" value="VTZ71500.1"/>
    <property type="molecule type" value="Genomic_DNA"/>
</dbReference>
<keyword evidence="5 9" id="KW-0812">Transmembrane</keyword>
<dbReference type="InterPro" id="IPR039653">
    <property type="entry name" value="Prenyltransferase"/>
</dbReference>
<dbReference type="PANTHER" id="PTHR11048">
    <property type="entry name" value="PRENYLTRANSFERASES"/>
    <property type="match status" value="1"/>
</dbReference>
<dbReference type="OrthoDB" id="18170at2759"/>
<name>A0A077XZT1_PLAYE</name>
<dbReference type="InterPro" id="IPR000537">
    <property type="entry name" value="UbiA_prenyltransferase"/>
</dbReference>
<dbReference type="KEGG" id="pyo:PY17X_0107600"/>
<dbReference type="VEuPathDB" id="PlasmoDB:Py17XNL_000104737"/>
<evidence type="ECO:0000313" key="10">
    <source>
        <dbReference type="EMBL" id="CDU15905.1"/>
    </source>
</evidence>
<comment type="similarity">
    <text evidence="3">Belongs to the UbiA prenyltransferase family.</text>
</comment>
<dbReference type="GO" id="GO:0008412">
    <property type="term" value="F:4-hydroxybenzoate polyprenyltransferase activity"/>
    <property type="evidence" value="ECO:0007669"/>
    <property type="project" value="UniProtKB-EC"/>
</dbReference>
<feature type="transmembrane region" description="Helical" evidence="9">
    <location>
        <begin position="426"/>
        <end position="446"/>
    </location>
</feature>
<dbReference type="GO" id="GO:0006744">
    <property type="term" value="P:ubiquinone biosynthetic process"/>
    <property type="evidence" value="ECO:0007669"/>
    <property type="project" value="TreeGrafter"/>
</dbReference>
<feature type="transmembrane region" description="Helical" evidence="9">
    <location>
        <begin position="331"/>
        <end position="348"/>
    </location>
</feature>
<evidence type="ECO:0000256" key="5">
    <source>
        <dbReference type="ARBA" id="ARBA00022692"/>
    </source>
</evidence>
<evidence type="ECO:0000256" key="1">
    <source>
        <dbReference type="ARBA" id="ARBA00001946"/>
    </source>
</evidence>
<evidence type="ECO:0000256" key="6">
    <source>
        <dbReference type="ARBA" id="ARBA00022989"/>
    </source>
</evidence>
<evidence type="ECO:0000256" key="7">
    <source>
        <dbReference type="ARBA" id="ARBA00023136"/>
    </source>
</evidence>
<dbReference type="Gene3D" id="1.20.120.1780">
    <property type="entry name" value="UbiA prenyltransferase"/>
    <property type="match status" value="1"/>
</dbReference>
<dbReference type="OMA" id="TTTPEWI"/>
<dbReference type="FunFam" id="1.20.120.1780:FF:000001">
    <property type="entry name" value="4-hydroxybenzoate octaprenyltransferase"/>
    <property type="match status" value="1"/>
</dbReference>
<organism evidence="10 13">
    <name type="scientific">Plasmodium yoelii</name>
    <dbReference type="NCBI Taxonomy" id="5861"/>
    <lineage>
        <taxon>Eukaryota</taxon>
        <taxon>Sar</taxon>
        <taxon>Alveolata</taxon>
        <taxon>Apicomplexa</taxon>
        <taxon>Aconoidasida</taxon>
        <taxon>Haemosporida</taxon>
        <taxon>Plasmodiidae</taxon>
        <taxon>Plasmodium</taxon>
        <taxon>Plasmodium (Vinckeia)</taxon>
    </lineage>
</organism>
<protein>
    <submittedName>
        <fullName evidence="11">4-hydroxybenzoate polyprenyltransferase, putative</fullName>
    </submittedName>
    <submittedName>
        <fullName evidence="10">Para-hydroxybenzoate--polyprenyltransferase, putative</fullName>
        <ecNumber evidence="10">2.5.1.39</ecNumber>
    </submittedName>
</protein>
<dbReference type="VEuPathDB" id="PlasmoDB:PY17X_0107600"/>
<dbReference type="Proteomes" id="UP000072874">
    <property type="component" value="Chromosome 1"/>
</dbReference>
<keyword evidence="7 9" id="KW-0472">Membrane</keyword>
<dbReference type="InterPro" id="IPR044878">
    <property type="entry name" value="UbiA_sf"/>
</dbReference>
<dbReference type="InterPro" id="IPR030470">
    <property type="entry name" value="UbiA_prenylTrfase_CS"/>
</dbReference>
<evidence type="ECO:0000313" key="12">
    <source>
        <dbReference type="Proteomes" id="UP000072874"/>
    </source>
</evidence>
<gene>
    <name evidence="11" type="ORF">PY17X_0107600</name>
    <name evidence="10" type="ORF">PYYM_0107000</name>
</gene>
<proteinExistence type="inferred from homology"/>
<dbReference type="Gene3D" id="1.10.357.140">
    <property type="entry name" value="UbiA prenyltransferase"/>
    <property type="match status" value="1"/>
</dbReference>
<reference evidence="11" key="4">
    <citation type="submission" date="2019-05" db="EMBL/GenBank/DDBJ databases">
        <authorList>
            <consortium name="Pathogen Informatics"/>
        </authorList>
    </citation>
    <scope>NUCLEOTIDE SEQUENCE</scope>
    <source>
        <strain evidence="11">17X</strain>
    </source>
</reference>
<dbReference type="PANTHER" id="PTHR11048:SF28">
    <property type="entry name" value="4-HYDROXYBENZOATE POLYPRENYLTRANSFERASE, MITOCHONDRIAL"/>
    <property type="match status" value="1"/>
</dbReference>
<dbReference type="VEuPathDB" id="PlasmoDB:PY01399"/>
<dbReference type="CDD" id="cd13959">
    <property type="entry name" value="PT_UbiA_COQ2"/>
    <property type="match status" value="1"/>
</dbReference>
<dbReference type="VEuPathDB" id="PlasmoDB:PYYM_0107000"/>
<evidence type="ECO:0000313" key="11">
    <source>
        <dbReference type="EMBL" id="VTZ71500.1"/>
    </source>
</evidence>
<reference evidence="12 13" key="1">
    <citation type="journal article" date="2014" name="BMC Biol.">
        <title>A comprehensive evaluation of rodent malaria parasite genomes and gene expression.</title>
        <authorList>
            <person name="Otto T.D."/>
            <person name="Bohme U."/>
            <person name="Jackson A.P."/>
            <person name="Hunt M."/>
            <person name="Franke-Fayard B."/>
            <person name="Hoeijmakers W.A."/>
            <person name="Religa A.A."/>
            <person name="Robertson L."/>
            <person name="Sanders M."/>
            <person name="Ogun S.A."/>
            <person name="Cunningham D."/>
            <person name="Erhart A."/>
            <person name="Billker O."/>
            <person name="Khan S.M."/>
            <person name="Stunnenberg H.G."/>
            <person name="Langhorne J."/>
            <person name="Holder A.A."/>
            <person name="Waters A.P."/>
            <person name="Newbold C.I."/>
            <person name="Pain A."/>
            <person name="Berriman M."/>
            <person name="Janse C.J."/>
        </authorList>
    </citation>
    <scope>NUCLEOTIDE SEQUENCE [LARGE SCALE GENOMIC DNA]</scope>
    <source>
        <strain evidence="11 12">17X</strain>
        <strain evidence="10 13">YM</strain>
    </source>
</reference>
<accession>A0A077XZT1</accession>
<comment type="cofactor">
    <cofactor evidence="1">
        <name>Mg(2+)</name>
        <dbReference type="ChEBI" id="CHEBI:18420"/>
    </cofactor>
</comment>
<evidence type="ECO:0000256" key="3">
    <source>
        <dbReference type="ARBA" id="ARBA00005985"/>
    </source>
</evidence>
<dbReference type="Pfam" id="PF01040">
    <property type="entry name" value="UbiA"/>
    <property type="match status" value="1"/>
</dbReference>
<dbReference type="AlphaFoldDB" id="A0A077XZT1"/>
<keyword evidence="4 10" id="KW-0808">Transferase</keyword>
<reference evidence="10" key="2">
    <citation type="submission" date="2014-05" db="EMBL/GenBank/DDBJ databases">
        <authorList>
            <person name="Aslett A.Martin."/>
            <person name="De Silva Nishadi"/>
        </authorList>
    </citation>
    <scope>NUCLEOTIDE SEQUENCE</scope>
    <source>
        <strain evidence="10">YM</strain>
    </source>
</reference>
<sequence length="530" mass="61850">MRRYINLNSYKYVDKEKRGYKKNEKKNSNIYIPNFIISNYNNRIKNNQVIFENKILSQFAKIKNKLTHHLQLEISQQNGNPLKYTKPVLKKKIKNISNNRTKPNTSTIPTISTTPTISTISNVGHGGNKLTIKINEPNLKSLHLGKLHYSSSLGDNSQDKRNTKNENTNENTKENTNENTNENTKENTKNNTTKFKEVLKKNINDYVIFSRLHIPTGTYLTLYTSLWGYLLTYDVNKLFLLNNEIYPSEINIDEIKNIIKNVSLFTFGAYNIRAFGCMINDFLDKNYDKYVERTKNRPLADGSITTSKALVYMFIHSSLSLLTLFQFSNETIYTGLFSSIFIITYPLLKRITYYAQIYLSFTFNLGFFIASSVNINILDNLFPLIISFIPLCYLTIIYDTIYAHQDKADDIKLKLKSLAIKWDKNTIKYSKILIINMIYLLYISAYLFDIHYSYYIFSTFNVSYLYYLISHVSIDDKEKCMNFFKKSKNVLFLFFLASLTAKTFEALEKRHDKGDQTEIKNENKETTLLL</sequence>
<reference evidence="11" key="3">
    <citation type="submission" date="2014-05" db="EMBL/GenBank/DDBJ databases">
        <authorList>
            <person name="Aslett M.A."/>
            <person name="De Silva N."/>
        </authorList>
    </citation>
    <scope>NUCLEOTIDE SEQUENCE</scope>
    <source>
        <strain evidence="11">17X</strain>
    </source>
</reference>
<dbReference type="Proteomes" id="UP000072904">
    <property type="component" value="Chromosome 1"/>
</dbReference>
<keyword evidence="6 9" id="KW-1133">Transmembrane helix</keyword>
<evidence type="ECO:0000256" key="8">
    <source>
        <dbReference type="SAM" id="MobiDB-lite"/>
    </source>
</evidence>
<dbReference type="RefSeq" id="XP_729151.1">
    <property type="nucleotide sequence ID" value="XM_724058.1"/>
</dbReference>
<evidence type="ECO:0000256" key="2">
    <source>
        <dbReference type="ARBA" id="ARBA00004141"/>
    </source>
</evidence>
<comment type="subcellular location">
    <subcellularLocation>
        <location evidence="2">Membrane</location>
        <topology evidence="2">Multi-pass membrane protein</topology>
    </subcellularLocation>
</comment>
<dbReference type="GeneID" id="3801705"/>
<evidence type="ECO:0000256" key="4">
    <source>
        <dbReference type="ARBA" id="ARBA00022679"/>
    </source>
</evidence>
<dbReference type="EMBL" id="LK934629">
    <property type="protein sequence ID" value="CDU15905.1"/>
    <property type="molecule type" value="Genomic_DNA"/>
</dbReference>
<dbReference type="PROSITE" id="PS00943">
    <property type="entry name" value="UBIA"/>
    <property type="match status" value="1"/>
</dbReference>
<dbReference type="GO" id="GO:0005743">
    <property type="term" value="C:mitochondrial inner membrane"/>
    <property type="evidence" value="ECO:0007669"/>
    <property type="project" value="TreeGrafter"/>
</dbReference>
<evidence type="ECO:0000256" key="9">
    <source>
        <dbReference type="SAM" id="Phobius"/>
    </source>
</evidence>
<feature type="region of interest" description="Disordered" evidence="8">
    <location>
        <begin position="150"/>
        <end position="190"/>
    </location>
</feature>